<dbReference type="PANTHER" id="PTHR43742:SF3">
    <property type="entry name" value="DIMETHYL SULFOXIDE REDUCTASE DMSA"/>
    <property type="match status" value="1"/>
</dbReference>
<dbReference type="Pfam" id="PF00384">
    <property type="entry name" value="Molybdopterin"/>
    <property type="match status" value="1"/>
</dbReference>
<comment type="caution">
    <text evidence="8">The sequence shown here is derived from an EMBL/GenBank/DDBJ whole genome shotgun (WGS) entry which is preliminary data.</text>
</comment>
<evidence type="ECO:0000259" key="6">
    <source>
        <dbReference type="Pfam" id="PF00384"/>
    </source>
</evidence>
<feature type="non-terminal residue" evidence="8">
    <location>
        <position position="520"/>
    </location>
</feature>
<dbReference type="Pfam" id="PF01568">
    <property type="entry name" value="Molydop_binding"/>
    <property type="match status" value="1"/>
</dbReference>
<evidence type="ECO:0000313" key="8">
    <source>
        <dbReference type="EMBL" id="MBS6941801.1"/>
    </source>
</evidence>
<protein>
    <submittedName>
        <fullName evidence="8">Molybdopterin-dependent oxidoreductase</fullName>
    </submittedName>
</protein>
<keyword evidence="5" id="KW-0560">Oxidoreductase</keyword>
<dbReference type="GO" id="GO:0016491">
    <property type="term" value="F:oxidoreductase activity"/>
    <property type="evidence" value="ECO:0007669"/>
    <property type="project" value="UniProtKB-KW"/>
</dbReference>
<dbReference type="GO" id="GO:0009061">
    <property type="term" value="P:anaerobic respiration"/>
    <property type="evidence" value="ECO:0007669"/>
    <property type="project" value="TreeGrafter"/>
</dbReference>
<dbReference type="GO" id="GO:0030288">
    <property type="term" value="C:outer membrane-bounded periplasmic space"/>
    <property type="evidence" value="ECO:0007669"/>
    <property type="project" value="TreeGrafter"/>
</dbReference>
<sequence>MFMGVDPSGTLTVEDDMSYEAYLKGTGAYEGTGEKTPEWAAAITGVSAENIRMLADVFVNGPTAAIQGWGPQRHSNGGNSARAIGLIAAITGNAGISGGGTGAREATGGVSYKTPSAIPAFPEKNTVEPVISFFEWFRAIEDYKSMTDATWGLRRVDEEGNVVHASEPGEISLKAPIKFIWNYASNVMMGQHADINDCLRIYNLPDEKDSGLRCIVTCDVYMTPTAMVSDYILPGTTSFEEIDVTKGGSAWTGFVMCETPAIEPMFESKPVYEICTMLSEQLGVKDEFTEGKTQEDWVKWCYEKGKEKGDALPDTFEEFKEGGLFKQTDDHEPAVADTSEIATPSGKYEVFSKQAYNISKQWDLTAAGYIPEDGLDRITPCPIWYESFESFGDVETKKDYPFQLIGHHTKTRTHSSYGNVDWMKSVAPQQCWINTLDAAELGIENDDTVIVSTKRGCTQISAKVTDRIMPGVVSIPQGAWYDPETRDADKLGDPSVLDRGGCISVLTSQRPTAISKGNGV</sequence>
<dbReference type="EMBL" id="JAGZSV010000317">
    <property type="protein sequence ID" value="MBS6941801.1"/>
    <property type="molecule type" value="Genomic_DNA"/>
</dbReference>
<evidence type="ECO:0000256" key="4">
    <source>
        <dbReference type="ARBA" id="ARBA00022723"/>
    </source>
</evidence>
<dbReference type="SUPFAM" id="SSF53706">
    <property type="entry name" value="Formate dehydrogenase/DMSO reductase, domains 1-3"/>
    <property type="match status" value="1"/>
</dbReference>
<feature type="non-terminal residue" evidence="8">
    <location>
        <position position="1"/>
    </location>
</feature>
<dbReference type="InterPro" id="IPR006655">
    <property type="entry name" value="Mopterin_OxRdtase_prok_CS"/>
</dbReference>
<dbReference type="Gene3D" id="3.40.50.740">
    <property type="match status" value="1"/>
</dbReference>
<dbReference type="GO" id="GO:0030151">
    <property type="term" value="F:molybdenum ion binding"/>
    <property type="evidence" value="ECO:0007669"/>
    <property type="project" value="TreeGrafter"/>
</dbReference>
<feature type="domain" description="Molybdopterin dinucleotide-binding" evidence="7">
    <location>
        <begin position="402"/>
        <end position="518"/>
    </location>
</feature>
<comment type="cofactor">
    <cofactor evidence="1">
        <name>Mo-bis(molybdopterin guanine dinucleotide)</name>
        <dbReference type="ChEBI" id="CHEBI:60539"/>
    </cofactor>
</comment>
<comment type="similarity">
    <text evidence="2">Belongs to the prokaryotic molybdopterin-containing oxidoreductase family.</text>
</comment>
<dbReference type="Gene3D" id="2.40.40.20">
    <property type="match status" value="1"/>
</dbReference>
<evidence type="ECO:0000256" key="1">
    <source>
        <dbReference type="ARBA" id="ARBA00001942"/>
    </source>
</evidence>
<dbReference type="InterPro" id="IPR050612">
    <property type="entry name" value="Prok_Mopterin_Oxidored"/>
</dbReference>
<keyword evidence="3" id="KW-0500">Molybdenum</keyword>
<dbReference type="SUPFAM" id="SSF50692">
    <property type="entry name" value="ADC-like"/>
    <property type="match status" value="1"/>
</dbReference>
<dbReference type="InterPro" id="IPR006656">
    <property type="entry name" value="Mopterin_OxRdtase"/>
</dbReference>
<dbReference type="GO" id="GO:0043546">
    <property type="term" value="F:molybdopterin cofactor binding"/>
    <property type="evidence" value="ECO:0007669"/>
    <property type="project" value="InterPro"/>
</dbReference>
<proteinExistence type="inferred from homology"/>
<dbReference type="InterPro" id="IPR009010">
    <property type="entry name" value="Asp_de-COase-like_dom_sf"/>
</dbReference>
<evidence type="ECO:0000256" key="3">
    <source>
        <dbReference type="ARBA" id="ARBA00022505"/>
    </source>
</evidence>
<name>A0A943UVR0_9ACTN</name>
<organism evidence="8 9">
    <name type="scientific">Slackia piriformis</name>
    <dbReference type="NCBI Taxonomy" id="626934"/>
    <lineage>
        <taxon>Bacteria</taxon>
        <taxon>Bacillati</taxon>
        <taxon>Actinomycetota</taxon>
        <taxon>Coriobacteriia</taxon>
        <taxon>Eggerthellales</taxon>
        <taxon>Eggerthellaceae</taxon>
        <taxon>Slackia</taxon>
    </lineage>
</organism>
<reference evidence="8" key="1">
    <citation type="submission" date="2021-02" db="EMBL/GenBank/DDBJ databases">
        <title>Infant gut strain persistence is associated with maternal origin, phylogeny, and functional potential including surface adhesion and iron acquisition.</title>
        <authorList>
            <person name="Lou Y.C."/>
        </authorList>
    </citation>
    <scope>NUCLEOTIDE SEQUENCE</scope>
    <source>
        <strain evidence="8">L2_039_000G1_dasL2_039_000G1_concoct_11</strain>
    </source>
</reference>
<keyword evidence="4" id="KW-0479">Metal-binding</keyword>
<evidence type="ECO:0000259" key="7">
    <source>
        <dbReference type="Pfam" id="PF01568"/>
    </source>
</evidence>
<feature type="domain" description="Molybdopterin oxidoreductase" evidence="6">
    <location>
        <begin position="62"/>
        <end position="280"/>
    </location>
</feature>
<dbReference type="GO" id="GO:0009055">
    <property type="term" value="F:electron transfer activity"/>
    <property type="evidence" value="ECO:0007669"/>
    <property type="project" value="TreeGrafter"/>
</dbReference>
<dbReference type="AlphaFoldDB" id="A0A943UVR0"/>
<evidence type="ECO:0000256" key="2">
    <source>
        <dbReference type="ARBA" id="ARBA00010312"/>
    </source>
</evidence>
<dbReference type="Proteomes" id="UP000727506">
    <property type="component" value="Unassembled WGS sequence"/>
</dbReference>
<evidence type="ECO:0000313" key="9">
    <source>
        <dbReference type="Proteomes" id="UP000727506"/>
    </source>
</evidence>
<gene>
    <name evidence="8" type="ORF">KH142_10135</name>
</gene>
<dbReference type="PANTHER" id="PTHR43742">
    <property type="entry name" value="TRIMETHYLAMINE-N-OXIDE REDUCTASE"/>
    <property type="match status" value="1"/>
</dbReference>
<dbReference type="Gene3D" id="3.40.228.10">
    <property type="entry name" value="Dimethylsulfoxide Reductase, domain 2"/>
    <property type="match status" value="1"/>
</dbReference>
<dbReference type="InterPro" id="IPR006657">
    <property type="entry name" value="MoPterin_dinucl-bd_dom"/>
</dbReference>
<dbReference type="PROSITE" id="PS00490">
    <property type="entry name" value="MOLYBDOPTERIN_PROK_2"/>
    <property type="match status" value="1"/>
</dbReference>
<accession>A0A943UVR0</accession>
<evidence type="ECO:0000256" key="5">
    <source>
        <dbReference type="ARBA" id="ARBA00023002"/>
    </source>
</evidence>